<sequence>MRLVAVGRMKDKSERALVERYLKRLRPALDIVELPDGRGSPDEIKRREAQAILAACPAQSLVVALDEGGRTYSSVAFATTMQTWQATGRTPCFVIGGAEGLDASVLQRAGATLSFGTLTWPHMLVRIMLVEQIYRAQAIAAGHPYHRAGRPD</sequence>
<reference evidence="7 9" key="3">
    <citation type="journal article" date="2020" name="Int. J. Syst. Evol. Microbiol.">
        <title>Novel acetic acid bacteria from cider fermentations: Acetobacter conturbans sp. nov. and Acetobacter fallax sp. nov.</title>
        <authorList>
            <person name="Sombolestani A.S."/>
            <person name="Cleenwerck I."/>
            <person name="Cnockaert M."/>
            <person name="Borremans W."/>
            <person name="Wieme A.D."/>
            <person name="De Vuyst L."/>
            <person name="Vandamme P."/>
        </authorList>
    </citation>
    <scope>NUCLEOTIDE SEQUENCE [LARGE SCALE GENOMIC DNA]</scope>
    <source>
        <strain evidence="7 9">LMG 23848</strain>
    </source>
</reference>
<comment type="subcellular location">
    <subcellularLocation>
        <location evidence="5">Cytoplasm</location>
    </subcellularLocation>
</comment>
<keyword evidence="2 5" id="KW-0808">Transferase</keyword>
<dbReference type="STRING" id="431306.AGA_2559"/>
<feature type="binding site" evidence="5">
    <location>
        <position position="96"/>
    </location>
    <ligand>
        <name>S-adenosyl-L-methionine</name>
        <dbReference type="ChEBI" id="CHEBI:59789"/>
    </ligand>
</feature>
<evidence type="ECO:0000313" key="9">
    <source>
        <dbReference type="Proteomes" id="UP000657200"/>
    </source>
</evidence>
<organism evidence="6 8">
    <name type="scientific">Acetobacter ghanensis</name>
    <dbReference type="NCBI Taxonomy" id="431306"/>
    <lineage>
        <taxon>Bacteria</taxon>
        <taxon>Pseudomonadati</taxon>
        <taxon>Pseudomonadota</taxon>
        <taxon>Alphaproteobacteria</taxon>
        <taxon>Acetobacterales</taxon>
        <taxon>Acetobacteraceae</taxon>
        <taxon>Acetobacter</taxon>
    </lineage>
</organism>
<evidence type="ECO:0000256" key="2">
    <source>
        <dbReference type="ARBA" id="ARBA00022679"/>
    </source>
</evidence>
<dbReference type="InterPro" id="IPR029026">
    <property type="entry name" value="tRNA_m1G_MTases_N"/>
</dbReference>
<dbReference type="Proteomes" id="UP000657200">
    <property type="component" value="Unassembled WGS sequence"/>
</dbReference>
<reference evidence="6" key="2">
    <citation type="submission" date="2014-09" db="EMBL/GenBank/DDBJ databases">
        <authorList>
            <person name="Magalhaes I.L.F."/>
            <person name="Oliveira U."/>
            <person name="Santos F.R."/>
            <person name="Vidigal T.H.D.A."/>
            <person name="Brescovit A.D."/>
            <person name="Santos A.J."/>
        </authorList>
    </citation>
    <scope>NUCLEOTIDE SEQUENCE</scope>
    <source>
        <strain evidence="6">LMG 23848T</strain>
    </source>
</reference>
<evidence type="ECO:0000256" key="1">
    <source>
        <dbReference type="ARBA" id="ARBA00022603"/>
    </source>
</evidence>
<dbReference type="Pfam" id="PF02590">
    <property type="entry name" value="SPOUT_MTase"/>
    <property type="match status" value="1"/>
</dbReference>
<name>A0A0U5BMT4_9PROT</name>
<dbReference type="InterPro" id="IPR003742">
    <property type="entry name" value="RlmH-like"/>
</dbReference>
<dbReference type="HAMAP" id="MF_00658">
    <property type="entry name" value="23SrRNA_methyltr_H"/>
    <property type="match status" value="1"/>
</dbReference>
<feature type="binding site" evidence="5">
    <location>
        <position position="65"/>
    </location>
    <ligand>
        <name>S-adenosyl-L-methionine</name>
        <dbReference type="ChEBI" id="CHEBI:59789"/>
    </ligand>
</feature>
<dbReference type="SUPFAM" id="SSF75217">
    <property type="entry name" value="alpha/beta knot"/>
    <property type="match status" value="1"/>
</dbReference>
<dbReference type="PIRSF" id="PIRSF004505">
    <property type="entry name" value="MT_bac"/>
    <property type="match status" value="1"/>
</dbReference>
<dbReference type="PANTHER" id="PTHR33603">
    <property type="entry name" value="METHYLTRANSFERASE"/>
    <property type="match status" value="1"/>
</dbReference>
<keyword evidence="1 5" id="KW-0489">Methyltransferase</keyword>
<comment type="subunit">
    <text evidence="5">Homodimer.</text>
</comment>
<dbReference type="GO" id="GO:0005737">
    <property type="term" value="C:cytoplasm"/>
    <property type="evidence" value="ECO:0007669"/>
    <property type="project" value="UniProtKB-SubCell"/>
</dbReference>
<comment type="similarity">
    <text evidence="4 5">Belongs to the RNA methyltransferase RlmH family.</text>
</comment>
<proteinExistence type="inferred from homology"/>
<evidence type="ECO:0000256" key="4">
    <source>
        <dbReference type="ARBA" id="ARBA00038303"/>
    </source>
</evidence>
<dbReference type="CDD" id="cd18081">
    <property type="entry name" value="RlmH-like"/>
    <property type="match status" value="1"/>
</dbReference>
<keyword evidence="5" id="KW-0698">rRNA processing</keyword>
<evidence type="ECO:0000313" key="8">
    <source>
        <dbReference type="Proteomes" id="UP000068250"/>
    </source>
</evidence>
<gene>
    <name evidence="5" type="primary">rlmH</name>
    <name evidence="6" type="ORF">AGA_2559</name>
    <name evidence="7" type="ORF">GOB80_03675</name>
</gene>
<dbReference type="InterPro" id="IPR029028">
    <property type="entry name" value="Alpha/beta_knot_MTases"/>
</dbReference>
<keyword evidence="5" id="KW-0963">Cytoplasm</keyword>
<comment type="catalytic activity">
    <reaction evidence="5">
        <text>pseudouridine(1915) in 23S rRNA + S-adenosyl-L-methionine = N(3)-methylpseudouridine(1915) in 23S rRNA + S-adenosyl-L-homocysteine + H(+)</text>
        <dbReference type="Rhea" id="RHEA:42752"/>
        <dbReference type="Rhea" id="RHEA-COMP:10221"/>
        <dbReference type="Rhea" id="RHEA-COMP:10222"/>
        <dbReference type="ChEBI" id="CHEBI:15378"/>
        <dbReference type="ChEBI" id="CHEBI:57856"/>
        <dbReference type="ChEBI" id="CHEBI:59789"/>
        <dbReference type="ChEBI" id="CHEBI:65314"/>
        <dbReference type="ChEBI" id="CHEBI:74486"/>
        <dbReference type="EC" id="2.1.1.177"/>
    </reaction>
</comment>
<feature type="binding site" evidence="5">
    <location>
        <begin position="115"/>
        <end position="120"/>
    </location>
    <ligand>
        <name>S-adenosyl-L-methionine</name>
        <dbReference type="ChEBI" id="CHEBI:59789"/>
    </ligand>
</feature>
<protein>
    <recommendedName>
        <fullName evidence="5">Ribosomal RNA large subunit methyltransferase H</fullName>
        <ecNumber evidence="5">2.1.1.177</ecNumber>
    </recommendedName>
    <alternativeName>
        <fullName evidence="5">23S rRNA (pseudouridine1915-N3)-methyltransferase</fullName>
    </alternativeName>
    <alternativeName>
        <fullName evidence="5">23S rRNA m3Psi1915 methyltransferase</fullName>
    </alternativeName>
    <alternativeName>
        <fullName evidence="5">rRNA (pseudouridine-N3-)-methyltransferase RlmH</fullName>
    </alternativeName>
</protein>
<keyword evidence="3 5" id="KW-0949">S-adenosyl-L-methionine</keyword>
<evidence type="ECO:0000313" key="7">
    <source>
        <dbReference type="EMBL" id="NHO38794.1"/>
    </source>
</evidence>
<reference evidence="8" key="1">
    <citation type="submission" date="2014-09" db="EMBL/GenBank/DDBJ databases">
        <authorList>
            <person name="Illeghems K.G."/>
        </authorList>
    </citation>
    <scope>NUCLEOTIDE SEQUENCE [LARGE SCALE GENOMIC DNA]</scope>
    <source>
        <strain evidence="8">LMG 23848T</strain>
    </source>
</reference>
<dbReference type="PATRIC" id="fig|431306.5.peg.2640"/>
<dbReference type="GO" id="GO:0070038">
    <property type="term" value="F:rRNA (pseudouridine-N3-)-methyltransferase activity"/>
    <property type="evidence" value="ECO:0007669"/>
    <property type="project" value="UniProtKB-UniRule"/>
</dbReference>
<evidence type="ECO:0000313" key="6">
    <source>
        <dbReference type="EMBL" id="CEF57243.1"/>
    </source>
</evidence>
<dbReference type="OrthoDB" id="9806643at2"/>
<dbReference type="RefSeq" id="WP_059024488.1">
    <property type="nucleotide sequence ID" value="NZ_LN609302.1"/>
</dbReference>
<dbReference type="AlphaFoldDB" id="A0A0U5BMT4"/>
<evidence type="ECO:0000256" key="5">
    <source>
        <dbReference type="HAMAP-Rule" id="MF_00658"/>
    </source>
</evidence>
<accession>A0A0U5BMT4</accession>
<dbReference type="PANTHER" id="PTHR33603:SF1">
    <property type="entry name" value="RIBOSOMAL RNA LARGE SUBUNIT METHYLTRANSFERASE H"/>
    <property type="match status" value="1"/>
</dbReference>
<dbReference type="EMBL" id="LN609302">
    <property type="protein sequence ID" value="CEF57243.1"/>
    <property type="molecule type" value="Genomic_DNA"/>
</dbReference>
<dbReference type="Gene3D" id="3.40.1280.10">
    <property type="match status" value="1"/>
</dbReference>
<keyword evidence="9" id="KW-1185">Reference proteome</keyword>
<comment type="function">
    <text evidence="5">Specifically methylates the pseudouridine at position 1915 (m3Psi1915) in 23S rRNA.</text>
</comment>
<dbReference type="EMBL" id="WOTE01000002">
    <property type="protein sequence ID" value="NHO38794.1"/>
    <property type="molecule type" value="Genomic_DNA"/>
</dbReference>
<dbReference type="EC" id="2.1.1.177" evidence="5"/>
<evidence type="ECO:0000256" key="3">
    <source>
        <dbReference type="ARBA" id="ARBA00022691"/>
    </source>
</evidence>
<dbReference type="Proteomes" id="UP000068250">
    <property type="component" value="Chromosome I"/>
</dbReference>